<dbReference type="OrthoDB" id="9791851at2"/>
<dbReference type="AlphaFoldDB" id="A0A2M9Y487"/>
<reference evidence="2" key="1">
    <citation type="journal article" date="2019" name="PLoS Negl. Trop. Dis.">
        <title>Revisiting the worldwide diversity of Leptospira species in the environment.</title>
        <authorList>
            <person name="Vincent A.T."/>
            <person name="Schiettekatte O."/>
            <person name="Bourhy P."/>
            <person name="Veyrier F.J."/>
            <person name="Picardeau M."/>
        </authorList>
    </citation>
    <scope>NUCLEOTIDE SEQUENCE [LARGE SCALE GENOMIC DNA]</scope>
    <source>
        <strain evidence="2">201800277</strain>
    </source>
</reference>
<dbReference type="InterPro" id="IPR010364">
    <property type="entry name" value="Uncharacterised_IM_CreD"/>
</dbReference>
<dbReference type="GO" id="GO:0005886">
    <property type="term" value="C:plasma membrane"/>
    <property type="evidence" value="ECO:0007669"/>
    <property type="project" value="TreeGrafter"/>
</dbReference>
<dbReference type="RefSeq" id="WP_100789667.1">
    <property type="nucleotide sequence ID" value="NZ_NPDQ01000002.1"/>
</dbReference>
<proteinExistence type="predicted"/>
<keyword evidence="3" id="KW-1185">Reference proteome</keyword>
<keyword evidence="1" id="KW-0472">Membrane</keyword>
<dbReference type="Proteomes" id="UP000297891">
    <property type="component" value="Unassembled WGS sequence"/>
</dbReference>
<keyword evidence="1" id="KW-0812">Transmembrane</keyword>
<feature type="transmembrane region" description="Helical" evidence="1">
    <location>
        <begin position="385"/>
        <end position="403"/>
    </location>
</feature>
<gene>
    <name evidence="2" type="primary">creD</name>
    <name evidence="2" type="ORF">EHQ30_07745</name>
</gene>
<organism evidence="2 3">
    <name type="scientific">Leptospira brenneri</name>
    <dbReference type="NCBI Taxonomy" id="2023182"/>
    <lineage>
        <taxon>Bacteria</taxon>
        <taxon>Pseudomonadati</taxon>
        <taxon>Spirochaetota</taxon>
        <taxon>Spirochaetia</taxon>
        <taxon>Leptospirales</taxon>
        <taxon>Leptospiraceae</taxon>
        <taxon>Leptospira</taxon>
    </lineage>
</organism>
<name>A0A2M9Y487_9LEPT</name>
<dbReference type="Pfam" id="PF06123">
    <property type="entry name" value="CreD"/>
    <property type="match status" value="1"/>
</dbReference>
<dbReference type="NCBIfam" id="NF008712">
    <property type="entry name" value="PRK11715.1-1"/>
    <property type="match status" value="1"/>
</dbReference>
<feature type="transmembrane region" description="Helical" evidence="1">
    <location>
        <begin position="12"/>
        <end position="33"/>
    </location>
</feature>
<feature type="transmembrane region" description="Helical" evidence="1">
    <location>
        <begin position="409"/>
        <end position="428"/>
    </location>
</feature>
<dbReference type="EMBL" id="RQFP01000001">
    <property type="protein sequence ID" value="TGK96486.1"/>
    <property type="molecule type" value="Genomic_DNA"/>
</dbReference>
<dbReference type="PIRSF" id="PIRSF004548">
    <property type="entry name" value="CreD"/>
    <property type="match status" value="1"/>
</dbReference>
<feature type="transmembrane region" description="Helical" evidence="1">
    <location>
        <begin position="305"/>
        <end position="326"/>
    </location>
</feature>
<feature type="transmembrane region" description="Helical" evidence="1">
    <location>
        <begin position="333"/>
        <end position="350"/>
    </location>
</feature>
<dbReference type="PANTHER" id="PTHR30092">
    <property type="entry name" value="INNER MEMBRANE PROTEIN CRED"/>
    <property type="match status" value="1"/>
</dbReference>
<feature type="transmembrane region" description="Helical" evidence="1">
    <location>
        <begin position="356"/>
        <end position="376"/>
    </location>
</feature>
<sequence length="442" mass="49272">MSKLQTSVNLRLAILGGMVLLFIIPLVMVGSLIEERSASRNQAVAEVGEKWGSNQTLVGPILMIPYNVRTPKSGSTKEKDKWDYVTDYAYFLPDELDSVVDMKTELRKRSIYEIPLYTSKVKIVGKFSPILSSDFPLDTTYIYWDDARVLVSVSDLKGLGGEMKLSWAGKDKKFLPGTKSPSFHSGLNAPVLITEATNSIPFEIQLEVKGSESFSVIPIGKKSKLAMSSDWKDPSFNGNLLPKDRSIDDTGFSAVWESSYFARSYPQVIHSMDTLILDTIMNSGYGVSLVIPVDHYLKMERSVKYGLLFIVTSFALFFLMEVFGGVLLHPIQYVLIGSAMVLFYVLNLSFSEHFGFLPAYILSTLAVTALIGYYAISVLKNKKKGIITGSYYLGLYSFLYVILASEEQALLLGSLALFMVLAAVMHFTRKVDWYQFGSKKEG</sequence>
<accession>A0A2M9Y487</accession>
<evidence type="ECO:0000313" key="3">
    <source>
        <dbReference type="Proteomes" id="UP000297891"/>
    </source>
</evidence>
<comment type="caution">
    <text evidence="2">The sequence shown here is derived from an EMBL/GenBank/DDBJ whole genome shotgun (WGS) entry which is preliminary data.</text>
</comment>
<dbReference type="PANTHER" id="PTHR30092:SF0">
    <property type="entry name" value="INNER MEMBRANE PROTEIN CRED"/>
    <property type="match status" value="1"/>
</dbReference>
<evidence type="ECO:0000313" key="2">
    <source>
        <dbReference type="EMBL" id="TGK96486.1"/>
    </source>
</evidence>
<protein>
    <submittedName>
        <fullName evidence="2">Cell envelope integrity protein CreD</fullName>
    </submittedName>
</protein>
<evidence type="ECO:0000256" key="1">
    <source>
        <dbReference type="SAM" id="Phobius"/>
    </source>
</evidence>
<keyword evidence="1" id="KW-1133">Transmembrane helix</keyword>